<dbReference type="RefSeq" id="WP_042457116.1">
    <property type="nucleotide sequence ID" value="NZ_BBPN01000045.1"/>
</dbReference>
<proteinExistence type="predicted"/>
<accession>A0A1H7QMI7</accession>
<feature type="compositionally biased region" description="Basic and acidic residues" evidence="1">
    <location>
        <begin position="175"/>
        <end position="184"/>
    </location>
</feature>
<feature type="region of interest" description="Disordered" evidence="1">
    <location>
        <begin position="159"/>
        <end position="222"/>
    </location>
</feature>
<evidence type="ECO:0000313" key="2">
    <source>
        <dbReference type="EMBL" id="SEL48815.1"/>
    </source>
</evidence>
<feature type="compositionally biased region" description="Low complexity" evidence="1">
    <location>
        <begin position="199"/>
        <end position="222"/>
    </location>
</feature>
<evidence type="ECO:0000313" key="3">
    <source>
        <dbReference type="Proteomes" id="UP000183015"/>
    </source>
</evidence>
<evidence type="ECO:0000256" key="1">
    <source>
        <dbReference type="SAM" id="MobiDB-lite"/>
    </source>
</evidence>
<organism evidence="2 3">
    <name type="scientific">Streptacidiphilus jiangxiensis</name>
    <dbReference type="NCBI Taxonomy" id="235985"/>
    <lineage>
        <taxon>Bacteria</taxon>
        <taxon>Bacillati</taxon>
        <taxon>Actinomycetota</taxon>
        <taxon>Actinomycetes</taxon>
        <taxon>Kitasatosporales</taxon>
        <taxon>Streptomycetaceae</taxon>
        <taxon>Streptacidiphilus</taxon>
    </lineage>
</organism>
<dbReference type="AlphaFoldDB" id="A0A1H7QMI7"/>
<feature type="compositionally biased region" description="Low complexity" evidence="1">
    <location>
        <begin position="16"/>
        <end position="25"/>
    </location>
</feature>
<protein>
    <submittedName>
        <fullName evidence="2">Uncharacterized protein</fullName>
    </submittedName>
</protein>
<sequence>MSQPAAQPTVQPPAQAPAQPASQPLYSPPLVFPLSRSPQAVPDACLTDPFAAVEAPAGEPFPAQALHACRVLAHLLQRVPRPESVQLFTADHWSAPWLQVHLYPDPDDAQLAAYQHALGGRLTRSRSDGESRTVVYSELATVVDRVRVQVWNVNESPLQPPLRPSFVVPGQPSNEADHAEKTDEAAAEPAEPLPPAEPALPAAGSTGATDPADATDPAQDLS</sequence>
<feature type="region of interest" description="Disordered" evidence="1">
    <location>
        <begin position="1"/>
        <end position="29"/>
    </location>
</feature>
<reference evidence="3" key="1">
    <citation type="submission" date="2016-10" db="EMBL/GenBank/DDBJ databases">
        <authorList>
            <person name="Varghese N."/>
        </authorList>
    </citation>
    <scope>NUCLEOTIDE SEQUENCE [LARGE SCALE GENOMIC DNA]</scope>
    <source>
        <strain evidence="3">DSM 45096 / BCRC 16803 / CGMCC 4.1857 / CIP 109030 / JCM 12277 / KCTC 19219 / NBRC 100920 / 33214</strain>
    </source>
</reference>
<keyword evidence="3" id="KW-1185">Reference proteome</keyword>
<dbReference type="STRING" id="235985.SAMN05414137_10995"/>
<dbReference type="Proteomes" id="UP000183015">
    <property type="component" value="Unassembled WGS sequence"/>
</dbReference>
<gene>
    <name evidence="2" type="ORF">SAMN05414137_10995</name>
</gene>
<dbReference type="eggNOG" id="ENOG5031IYT">
    <property type="taxonomic scope" value="Bacteria"/>
</dbReference>
<name>A0A1H7QMI7_STRJI</name>
<dbReference type="OrthoDB" id="3854847at2"/>
<dbReference type="EMBL" id="FOAZ01000009">
    <property type="protein sequence ID" value="SEL48815.1"/>
    <property type="molecule type" value="Genomic_DNA"/>
</dbReference>